<evidence type="ECO:0000256" key="12">
    <source>
        <dbReference type="ARBA" id="ARBA00064391"/>
    </source>
</evidence>
<keyword evidence="18" id="KW-1185">Reference proteome</keyword>
<dbReference type="GO" id="GO:0005581">
    <property type="term" value="C:collagen trimer"/>
    <property type="evidence" value="ECO:0007669"/>
    <property type="project" value="UniProtKB-KW"/>
</dbReference>
<feature type="domain" description="Fibronectin type-III" evidence="16">
    <location>
        <begin position="1526"/>
        <end position="1615"/>
    </location>
</feature>
<comment type="subunit">
    <text evidence="12">Trimer of identical chains each containing 190 kDa of non-triple-helical sequences.</text>
</comment>
<dbReference type="FunFam" id="2.60.40.10:FF:000489">
    <property type="entry name" value="collagen alpha-1(XII) chain isoform X1"/>
    <property type="match status" value="1"/>
</dbReference>
<dbReference type="Gene3D" id="2.60.40.10">
    <property type="entry name" value="Immunoglobulins"/>
    <property type="match status" value="18"/>
</dbReference>
<dbReference type="FunFam" id="3.40.50.410:FF:000001">
    <property type="entry name" value="Collagen, type XII, alpha 1"/>
    <property type="match status" value="4"/>
</dbReference>
<evidence type="ECO:0000259" key="15">
    <source>
        <dbReference type="PROSITE" id="PS50234"/>
    </source>
</evidence>
<comment type="subcellular location">
    <subcellularLocation>
        <location evidence="1">Secreted</location>
        <location evidence="1">Extracellular space</location>
        <location evidence="1">Extracellular matrix</location>
    </subcellularLocation>
</comment>
<keyword evidence="2" id="KW-0964">Secreted</keyword>
<feature type="domain" description="Fibronectin type-III" evidence="16">
    <location>
        <begin position="2158"/>
        <end position="2245"/>
    </location>
</feature>
<dbReference type="FunFam" id="2.60.40.10:FF:000639">
    <property type="entry name" value="collagen alpha-1(XII) chain isoform X1"/>
    <property type="match status" value="1"/>
</dbReference>
<evidence type="ECO:0000256" key="5">
    <source>
        <dbReference type="ARBA" id="ARBA00022889"/>
    </source>
</evidence>
<dbReference type="Gene3D" id="3.40.50.410">
    <property type="entry name" value="von Willebrand factor, type A domain"/>
    <property type="match status" value="4"/>
</dbReference>
<feature type="domain" description="Fibronectin type-III" evidence="16">
    <location>
        <begin position="2069"/>
        <end position="2157"/>
    </location>
</feature>
<feature type="domain" description="Fibronectin type-III" evidence="16">
    <location>
        <begin position="957"/>
        <end position="1045"/>
    </location>
</feature>
<dbReference type="PANTHER" id="PTHR24020">
    <property type="entry name" value="COLLAGEN ALPHA"/>
    <property type="match status" value="1"/>
</dbReference>
<dbReference type="EMBL" id="SGJD01000357">
    <property type="protein sequence ID" value="KAB0405482.1"/>
    <property type="molecule type" value="Genomic_DNA"/>
</dbReference>
<organism evidence="17 18">
    <name type="scientific">Balaenoptera physalus</name>
    <name type="common">Fin whale</name>
    <name type="synonym">Balaena physalus</name>
    <dbReference type="NCBI Taxonomy" id="9770"/>
    <lineage>
        <taxon>Eukaryota</taxon>
        <taxon>Metazoa</taxon>
        <taxon>Chordata</taxon>
        <taxon>Craniata</taxon>
        <taxon>Vertebrata</taxon>
        <taxon>Euteleostomi</taxon>
        <taxon>Mammalia</taxon>
        <taxon>Eutheria</taxon>
        <taxon>Laurasiatheria</taxon>
        <taxon>Artiodactyla</taxon>
        <taxon>Whippomorpha</taxon>
        <taxon>Cetacea</taxon>
        <taxon>Mysticeti</taxon>
        <taxon>Balaenopteridae</taxon>
        <taxon>Balaenoptera</taxon>
    </lineage>
</organism>
<feature type="non-terminal residue" evidence="17">
    <location>
        <position position="2577"/>
    </location>
</feature>
<dbReference type="SMART" id="SM00060">
    <property type="entry name" value="FN3"/>
    <property type="match status" value="17"/>
</dbReference>
<dbReference type="FunFam" id="2.60.40.10:FF:000816">
    <property type="entry name" value="collagen alpha-1(XII) chain isoform X2"/>
    <property type="match status" value="1"/>
</dbReference>
<name>A0A6A1QAB8_BALPH</name>
<evidence type="ECO:0000256" key="9">
    <source>
        <dbReference type="ARBA" id="ARBA00023278"/>
    </source>
</evidence>
<feature type="domain" description="Fibronectin type-III" evidence="16">
    <location>
        <begin position="683"/>
        <end position="774"/>
    </location>
</feature>
<dbReference type="GO" id="GO:0035987">
    <property type="term" value="P:endodermal cell differentiation"/>
    <property type="evidence" value="ECO:0007669"/>
    <property type="project" value="TreeGrafter"/>
</dbReference>
<dbReference type="Proteomes" id="UP000437017">
    <property type="component" value="Unassembled WGS sequence"/>
</dbReference>
<keyword evidence="5" id="KW-0130">Cell adhesion</keyword>
<feature type="domain" description="Fibronectin type-III" evidence="16">
    <location>
        <begin position="775"/>
        <end position="863"/>
    </location>
</feature>
<accession>A0A6A1QAB8</accession>
<keyword evidence="3" id="KW-0272">Extracellular matrix</keyword>
<evidence type="ECO:0000256" key="14">
    <source>
        <dbReference type="SAM" id="MobiDB-lite"/>
    </source>
</evidence>
<evidence type="ECO:0000256" key="6">
    <source>
        <dbReference type="ARBA" id="ARBA00023119"/>
    </source>
</evidence>
<feature type="compositionally biased region" description="Pro residues" evidence="14">
    <location>
        <begin position="2250"/>
        <end position="2262"/>
    </location>
</feature>
<dbReference type="Gene3D" id="2.60.120.200">
    <property type="match status" value="1"/>
</dbReference>
<evidence type="ECO:0000313" key="17">
    <source>
        <dbReference type="EMBL" id="KAB0405482.1"/>
    </source>
</evidence>
<evidence type="ECO:0000256" key="11">
    <source>
        <dbReference type="ARBA" id="ARBA00053577"/>
    </source>
</evidence>
<feature type="region of interest" description="Disordered" evidence="14">
    <location>
        <begin position="760"/>
        <end position="785"/>
    </location>
</feature>
<dbReference type="GO" id="GO:0005615">
    <property type="term" value="C:extracellular space"/>
    <property type="evidence" value="ECO:0007669"/>
    <property type="project" value="TreeGrafter"/>
</dbReference>
<keyword evidence="8" id="KW-0325">Glycoprotein</keyword>
<feature type="domain" description="VWFA" evidence="15">
    <location>
        <begin position="1157"/>
        <end position="1329"/>
    </location>
</feature>
<keyword evidence="7" id="KW-1015">Disulfide bond</keyword>
<feature type="domain" description="Fibronectin type-III" evidence="16">
    <location>
        <begin position="1047"/>
        <end position="1137"/>
    </location>
</feature>
<comment type="function">
    <text evidence="11">Type XII collagen interacts with type I collagen-containing fibrils, the COL1 domain could be associated with the surface of the fibrils, and the COL2 and NC3 domains may be localized in the perifibrillar matrix.</text>
</comment>
<feature type="domain" description="Fibronectin type-III" evidence="16">
    <location>
        <begin position="1435"/>
        <end position="1525"/>
    </location>
</feature>
<dbReference type="PROSITE" id="PS50853">
    <property type="entry name" value="FN3"/>
    <property type="match status" value="16"/>
</dbReference>
<dbReference type="FunFam" id="2.60.40.10:FF:000554">
    <property type="entry name" value="collagen alpha-1(XII) chain isoform X1"/>
    <property type="match status" value="1"/>
</dbReference>
<protein>
    <recommendedName>
        <fullName evidence="13">Collagen alpha-1(XII) chain</fullName>
    </recommendedName>
</protein>
<dbReference type="FunFam" id="2.60.40.10:FF:000480">
    <property type="entry name" value="Collagen, type XII, alpha 1"/>
    <property type="match status" value="1"/>
</dbReference>
<dbReference type="FunFam" id="2.60.40.10:FF:000121">
    <property type="entry name" value="Collagen type XII alpha 1 chain"/>
    <property type="match status" value="4"/>
</dbReference>
<dbReference type="GO" id="GO:0007155">
    <property type="term" value="P:cell adhesion"/>
    <property type="evidence" value="ECO:0007669"/>
    <property type="project" value="UniProtKB-KW"/>
</dbReference>
<keyword evidence="9" id="KW-0379">Hydroxylation</keyword>
<feature type="compositionally biased region" description="Polar residues" evidence="14">
    <location>
        <begin position="1037"/>
        <end position="1057"/>
    </location>
</feature>
<feature type="domain" description="Fibronectin type-III" evidence="16">
    <location>
        <begin position="592"/>
        <end position="681"/>
    </location>
</feature>
<feature type="domain" description="Fibronectin type-III" evidence="16">
    <location>
        <begin position="865"/>
        <end position="956"/>
    </location>
</feature>
<evidence type="ECO:0000256" key="10">
    <source>
        <dbReference type="ARBA" id="ARBA00049648"/>
    </source>
</evidence>
<dbReference type="PROSITE" id="PS50234">
    <property type="entry name" value="VWFA"/>
    <property type="match status" value="4"/>
</dbReference>
<feature type="domain" description="Fibronectin type-III" evidence="16">
    <location>
        <begin position="1"/>
        <end position="75"/>
    </location>
</feature>
<dbReference type="CDD" id="cd00063">
    <property type="entry name" value="FN3"/>
    <property type="match status" value="18"/>
</dbReference>
<feature type="domain" description="VWFA" evidence="15">
    <location>
        <begin position="98"/>
        <end position="274"/>
    </location>
</feature>
<evidence type="ECO:0000256" key="7">
    <source>
        <dbReference type="ARBA" id="ARBA00023157"/>
    </source>
</evidence>
<evidence type="ECO:0000256" key="4">
    <source>
        <dbReference type="ARBA" id="ARBA00022737"/>
    </source>
</evidence>
<dbReference type="InterPro" id="IPR002035">
    <property type="entry name" value="VWF_A"/>
</dbReference>
<dbReference type="SMART" id="SM00327">
    <property type="entry name" value="VWA"/>
    <property type="match status" value="4"/>
</dbReference>
<dbReference type="FunFam" id="2.60.40.10:FF:000018">
    <property type="entry name" value="collagen alpha-1(XII) chain isoform X1"/>
    <property type="match status" value="8"/>
</dbReference>
<sequence>MSWARPPDPIVGFKITVDSTMDGPTKEFTLAASTTETLLTELIPEIEYVVTITSYDEVEESVPVIGQLTIQTGGPIKPGEKRPGKTEIQKCSVSAWTDLVFLVDGSWSVGRNNFKYILDFIAALVSAFDVGEEKTRVGVVQYSSDTRTEFNLNQYYQRDELLAAIKKIPYKGGNTMTGEAIDYLIKNTFTESAGARIGFPKVAIIITDGKSQDEVEIPARELRSIGVEVFSLGIKAADAKELKQIASTPSLNHVFNVANFDAIVDIQNEIISQVCSGVDDQLGELVSGEEVVEPPSNLIATEVSSKYVKLSWNPSPSPVTGYKVLLTPMTTGSRQHALSVGPQTTTLSVRDLSADTEYQISVSAMKGLTSSEPVSIMEKTQPVKIQVECSRGVDIKADIVFLVDGSYSIGIANFVKVRAFLEVLVKSFEISPNRVQISLVQYSRDPHTEFTLKKFTKVEDILEAINTFPYRGGSTNTGKAMTYVREKIFVPSKGSRSNVPKVMILITDGKSSDAFRDPAIKLRNSDVEIFAVGVKDAVRSELEAIASPPAETHVFTVEDFDAFQRISFELTQSICLRIEQELAAIKKKAYVPPKDLSFSEVTSYNLKTSWSPAGENVFSYHITYKEATGDGEVTVVEPASSTSVVLGNLKPETLYLVNVTAEYEDGFSTPLAGEEATAEVKGAPRNLKVTDETTDSFKITWTQAPGRVLRYRIIYRPVAGGESKEVTTPANQRRRTLENLTPDTKYEVSVIPEYFSGSGSPLTGNAATEEVRGNPRDLRVSDPTTSTMKLSWTGAPGKVKQYLVTYTPVAGGETQEVTVRGDTTNTVLRGLNEGTQYALSVTALYASGAGDALFGEGATLEERGSPQDLITKDITDTSIGAYWTSAPGMVRGYRVSWKSLYDDIEAGEKSLPRDAIHTVIENLQPETKYRVSVFAIYSSGEGEPLSGEATTELSDDSKTLKVDEETENTMRVTWKPAPGKVVNYRVVYRPRVGGRQMVAKVSPTVTSTMLKRLQPQTTYDITVLPVYKTGEGKVRQGSGTTASRFKSPRNLKTSDPTMSSFRVTWEPAPGEVKGYKVTFHPTGDDRRLGELVVGPYDNTVVLEELRAGTTYKVNVFGMFDGGESSPLVGQEMTTLSDTTVMPVLSSGMECLTRAEADIVLLVDGSWSIGRANFRTVRSFISRIVEVFEIGPKRVQIALAQYSGDPRTEWQLNAHKDKKSLLQAVANLPYKGGNTLTGMALNFIRQQSFKPQAGMRPRARKIGVLITDGKSQDDVEAPSKKLKDEGVELFAVGIKNADEVELKMIATDPDDTHAYNVADFESLSRIVDDLVVNLCNSVKGPGDLEAPSNLVISEQTHRSMRVSWTPPSDSVDRYKVVYYPVSGGKRQEFYVSRLESSTVLKDLKPETEYVVNVYSVVEDEYSEPLKGTEKTLPVPVVSLNIYDIGSTTMHVQWQPVGGATGYTLSYEPINATEPTKPKEMRLEPTVTNVQLSDLFPNTEYAVTVQASLHDLTSDPFTAREVTLPLPSPRDLKLRDVTHSTMNVLWEPAPGKVRKYIVRYKTPEEDAKEVEVDRSRTSTPLKDLISQTRYTVSVSAVYDEGESPPATAQETTRTVPAPANLQITEVTPESFRGTWDHGASDVSLYRITWAPSGSTDKMETILNGDENTLLFENLNPNTLYEVSVTAIYPDESESEDLTGSERTLRLIPLTTQAPKSGPRNLQVYNATSNSLTVKWDPASGRVQKYRITYQPAAGEGSEQTVIHLGKNTTIGGRQNSVLLQKLKPDTPYTITVSSLYPDGEGGRMTGRGKTKPLNTVRNLRVYDPSTSTLNVRWDHAEGNPRQYKLLYAPTAGGPEELVPIPGNTNYAILRNLQPDTSYTVTVVPVYSEVVRGLARNVQVYNPTPNSLDVRWDSAPGPVQQYRVVYSPLAGQRPSESIVVPGNTRTVHLERLIPDTPYSVNIVALYPDAEGNPSPAQGRTGPRNLRVFGETTNSLSVAWDHADGPVQQYRIIYSPTVGDPIDEYTTVPGRRNNVMLQPLQSDTPYKITVIAVYEDGDGTHLTGNGRTVGLLPPQNIHISDEWYTRFRVSWDPSPSPVLGYKIVYKPVGSNEPMEVFVGEMTSYTLHNLNPSTTYDVNVYAQYDSGLSVPLTDQGTTLYLNVTDLKTYQVGWDTFCVRWSAHRAATSYRLKLSPADGTRGQEITVRGSETSHCFTGLSPDTDYGVTVFVQTPNLEGPGVSVKEHTTVKPTEAPTEPPTPPPPPTIPPAREVCKGAKADIVFLTDASWSIGDDNFNKVVKFIFNTVGAFDEISPAGIQVSFVQYSDEVKSEFKLNTYNDKALALGALQNIRYRGGNTRTGKALTFIKEKVLTWESGMRKNVPKVLVVVTDGRSQDEVKKAAFVIQQSGFSVFVVGVADVDYNELANIASKPSERHVFIVDDFESFEKIEDNLITFVCETATSSCPLIYLDGYTSPGFKMLEAYNLTEKNFAFVQGVSLESGSFPSYSSYRLQKNAFVHQPTAFLRVSERSWQGLKCGNVNMKCFHASLAHVAVGCLQFQIQDFDIVCSPVWTSRDRCCDIPS</sequence>
<evidence type="ECO:0000256" key="1">
    <source>
        <dbReference type="ARBA" id="ARBA00004498"/>
    </source>
</evidence>
<evidence type="ECO:0000256" key="8">
    <source>
        <dbReference type="ARBA" id="ARBA00023180"/>
    </source>
</evidence>
<evidence type="ECO:0000256" key="13">
    <source>
        <dbReference type="ARBA" id="ARBA00067989"/>
    </source>
</evidence>
<feature type="domain" description="Fibronectin type-III" evidence="16">
    <location>
        <begin position="1715"/>
        <end position="1816"/>
    </location>
</feature>
<feature type="domain" description="VWFA" evidence="15">
    <location>
        <begin position="2274"/>
        <end position="2447"/>
    </location>
</feature>
<dbReference type="InterPro" id="IPR036116">
    <property type="entry name" value="FN3_sf"/>
</dbReference>
<evidence type="ECO:0000256" key="2">
    <source>
        <dbReference type="ARBA" id="ARBA00022525"/>
    </source>
</evidence>
<keyword evidence="4" id="KW-0677">Repeat</keyword>
<feature type="compositionally biased region" description="Basic and acidic residues" evidence="14">
    <location>
        <begin position="769"/>
        <end position="780"/>
    </location>
</feature>
<dbReference type="SUPFAM" id="SSF53300">
    <property type="entry name" value="vWA-like"/>
    <property type="match status" value="4"/>
</dbReference>
<feature type="domain" description="Fibronectin type-III" evidence="16">
    <location>
        <begin position="1891"/>
        <end position="1981"/>
    </location>
</feature>
<evidence type="ECO:0000259" key="16">
    <source>
        <dbReference type="PROSITE" id="PS50853"/>
    </source>
</evidence>
<dbReference type="Pfam" id="PF00092">
    <property type="entry name" value="VWA"/>
    <property type="match status" value="4"/>
</dbReference>
<reference evidence="17 18" key="1">
    <citation type="journal article" date="2019" name="PLoS ONE">
        <title>Genomic analyses reveal an absence of contemporary introgressive admixture between fin whales and blue whales, despite known hybrids.</title>
        <authorList>
            <person name="Westbury M.V."/>
            <person name="Petersen B."/>
            <person name="Lorenzen E.D."/>
        </authorList>
    </citation>
    <scope>NUCLEOTIDE SEQUENCE [LARGE SCALE GENOMIC DNA]</scope>
    <source>
        <strain evidence="17">FinWhale-01</strain>
    </source>
</reference>
<dbReference type="OrthoDB" id="9934270at2759"/>
<keyword evidence="6" id="KW-0176">Collagen</keyword>
<dbReference type="SUPFAM" id="SSF49265">
    <property type="entry name" value="Fibronectin type III"/>
    <property type="match status" value="12"/>
</dbReference>
<feature type="domain" description="Fibronectin type-III" evidence="16">
    <location>
        <begin position="1616"/>
        <end position="1712"/>
    </location>
</feature>
<dbReference type="InterPro" id="IPR036465">
    <property type="entry name" value="vWFA_dom_sf"/>
</dbReference>
<proteinExistence type="inferred from homology"/>
<dbReference type="CDD" id="cd01482">
    <property type="entry name" value="vWA_collagen_alphaI-XII-like"/>
    <property type="match status" value="4"/>
</dbReference>
<dbReference type="Pfam" id="PF00041">
    <property type="entry name" value="fn3"/>
    <property type="match status" value="17"/>
</dbReference>
<dbReference type="PRINTS" id="PR00453">
    <property type="entry name" value="VWFADOMAIN"/>
</dbReference>
<dbReference type="PANTHER" id="PTHR24020:SF17">
    <property type="entry name" value="COLLAGEN ALPHA-1(XII) CHAIN"/>
    <property type="match status" value="1"/>
</dbReference>
<feature type="domain" description="Fibronectin type-III" evidence="16">
    <location>
        <begin position="1345"/>
        <end position="1434"/>
    </location>
</feature>
<comment type="similarity">
    <text evidence="10">Belongs to the fibril-associated collagens with interrupted helices (FACIT) family.</text>
</comment>
<feature type="region of interest" description="Disordered" evidence="14">
    <location>
        <begin position="1033"/>
        <end position="1057"/>
    </location>
</feature>
<dbReference type="InterPro" id="IPR050525">
    <property type="entry name" value="ECM_Assembly_Org"/>
</dbReference>
<dbReference type="InterPro" id="IPR003961">
    <property type="entry name" value="FN3_dom"/>
</dbReference>
<gene>
    <name evidence="17" type="ORF">E2I00_017472</name>
</gene>
<comment type="caution">
    <text evidence="17">The sequence shown here is derived from an EMBL/GenBank/DDBJ whole genome shotgun (WGS) entry which is preliminary data.</text>
</comment>
<feature type="region of interest" description="Disordered" evidence="14">
    <location>
        <begin position="2234"/>
        <end position="2263"/>
    </location>
</feature>
<evidence type="ECO:0000256" key="3">
    <source>
        <dbReference type="ARBA" id="ARBA00022530"/>
    </source>
</evidence>
<evidence type="ECO:0000313" key="18">
    <source>
        <dbReference type="Proteomes" id="UP000437017"/>
    </source>
</evidence>
<feature type="domain" description="VWFA" evidence="15">
    <location>
        <begin position="398"/>
        <end position="574"/>
    </location>
</feature>
<dbReference type="InterPro" id="IPR013783">
    <property type="entry name" value="Ig-like_fold"/>
</dbReference>
<feature type="domain" description="Fibronectin type-III" evidence="16">
    <location>
        <begin position="294"/>
        <end position="383"/>
    </location>
</feature>